<evidence type="ECO:0000313" key="3">
    <source>
        <dbReference type="Proteomes" id="UP000552709"/>
    </source>
</evidence>
<dbReference type="PROSITE" id="PS51257">
    <property type="entry name" value="PROKAR_LIPOPROTEIN"/>
    <property type="match status" value="1"/>
</dbReference>
<dbReference type="RefSeq" id="WP_184129143.1">
    <property type="nucleotide sequence ID" value="NZ_JACHFL010000003.1"/>
</dbReference>
<sequence>MFRYRPLLRPTLLCALALPLSLGLGGCRYNFVPLLPQVVTPDLPVRVADATLKRDGDDLIVTARVEGRFEPGFLSVNWFDSGRALATDSVYLDTAQRTASFRLTVPDEGAYRAVLSFGGAVLRQVELYEVQP</sequence>
<evidence type="ECO:0000259" key="1">
    <source>
        <dbReference type="PROSITE" id="PS50835"/>
    </source>
</evidence>
<accession>A0A7W8NFV9</accession>
<feature type="domain" description="Ig-like" evidence="1">
    <location>
        <begin position="36"/>
        <end position="111"/>
    </location>
</feature>
<name>A0A7W8NFV9_9DEIO</name>
<dbReference type="InterPro" id="IPR007110">
    <property type="entry name" value="Ig-like_dom"/>
</dbReference>
<evidence type="ECO:0000313" key="2">
    <source>
        <dbReference type="EMBL" id="MBB5362357.1"/>
    </source>
</evidence>
<gene>
    <name evidence="2" type="ORF">HNQ08_001452</name>
</gene>
<dbReference type="PROSITE" id="PS50835">
    <property type="entry name" value="IG_LIKE"/>
    <property type="match status" value="1"/>
</dbReference>
<dbReference type="Proteomes" id="UP000552709">
    <property type="component" value="Unassembled WGS sequence"/>
</dbReference>
<dbReference type="EMBL" id="JACHFL010000003">
    <property type="protein sequence ID" value="MBB5362357.1"/>
    <property type="molecule type" value="Genomic_DNA"/>
</dbReference>
<reference evidence="2 3" key="1">
    <citation type="submission" date="2020-08" db="EMBL/GenBank/DDBJ databases">
        <title>Genomic Encyclopedia of Type Strains, Phase IV (KMG-IV): sequencing the most valuable type-strain genomes for metagenomic binning, comparative biology and taxonomic classification.</title>
        <authorList>
            <person name="Goeker M."/>
        </authorList>
    </citation>
    <scope>NUCLEOTIDE SEQUENCE [LARGE SCALE GENOMIC DNA]</scope>
    <source>
        <strain evidence="2 3">DSM 27939</strain>
    </source>
</reference>
<organism evidence="2 3">
    <name type="scientific">Deinococcus humi</name>
    <dbReference type="NCBI Taxonomy" id="662880"/>
    <lineage>
        <taxon>Bacteria</taxon>
        <taxon>Thermotogati</taxon>
        <taxon>Deinococcota</taxon>
        <taxon>Deinococci</taxon>
        <taxon>Deinococcales</taxon>
        <taxon>Deinococcaceae</taxon>
        <taxon>Deinococcus</taxon>
    </lineage>
</organism>
<comment type="caution">
    <text evidence="2">The sequence shown here is derived from an EMBL/GenBank/DDBJ whole genome shotgun (WGS) entry which is preliminary data.</text>
</comment>
<proteinExistence type="predicted"/>
<protein>
    <recommendedName>
        <fullName evidence="1">Ig-like domain-containing protein</fullName>
    </recommendedName>
</protein>
<keyword evidence="3" id="KW-1185">Reference proteome</keyword>
<dbReference type="AlphaFoldDB" id="A0A7W8NFV9"/>